<name>A0ABY4ABE5_9BURK</name>
<evidence type="ECO:0000313" key="3">
    <source>
        <dbReference type="EMBL" id="UOD32134.1"/>
    </source>
</evidence>
<evidence type="ECO:0000259" key="2">
    <source>
        <dbReference type="Pfam" id="PF12158"/>
    </source>
</evidence>
<dbReference type="EMBL" id="CP063361">
    <property type="protein sequence ID" value="UOD32134.1"/>
    <property type="molecule type" value="Genomic_DNA"/>
</dbReference>
<feature type="transmembrane region" description="Helical" evidence="1">
    <location>
        <begin position="6"/>
        <end position="24"/>
    </location>
</feature>
<accession>A0ABY4ABE5</accession>
<feature type="domain" description="DUF3592" evidence="2">
    <location>
        <begin position="40"/>
        <end position="120"/>
    </location>
</feature>
<sequence>MDTVTFIGYFLAVLAVLMAVVFALQLRQCWRSLSWPSAVAVILTSRTTKLDEDDSYDLAVTYAYRVAGCDHVGTRMRFTGTNVLSQRSLTKLTRKYAPHAVVHVYYSPVKPGESVLEPGFTWSLLWPLFWLIMLTGLAWHQLR</sequence>
<feature type="transmembrane region" description="Helical" evidence="1">
    <location>
        <begin position="120"/>
        <end position="139"/>
    </location>
</feature>
<keyword evidence="1" id="KW-0812">Transmembrane</keyword>
<organism evidence="3 4">
    <name type="scientific">Massilia violaceinigra</name>
    <dbReference type="NCBI Taxonomy" id="2045208"/>
    <lineage>
        <taxon>Bacteria</taxon>
        <taxon>Pseudomonadati</taxon>
        <taxon>Pseudomonadota</taxon>
        <taxon>Betaproteobacteria</taxon>
        <taxon>Burkholderiales</taxon>
        <taxon>Oxalobacteraceae</taxon>
        <taxon>Telluria group</taxon>
        <taxon>Massilia</taxon>
    </lineage>
</organism>
<dbReference type="InterPro" id="IPR021994">
    <property type="entry name" value="DUF3592"/>
</dbReference>
<keyword evidence="1" id="KW-0472">Membrane</keyword>
<evidence type="ECO:0000313" key="4">
    <source>
        <dbReference type="Proteomes" id="UP000831532"/>
    </source>
</evidence>
<gene>
    <name evidence="3" type="ORF">INH39_10955</name>
</gene>
<dbReference type="Proteomes" id="UP000831532">
    <property type="component" value="Chromosome"/>
</dbReference>
<dbReference type="Pfam" id="PF12158">
    <property type="entry name" value="DUF3592"/>
    <property type="match status" value="1"/>
</dbReference>
<protein>
    <submittedName>
        <fullName evidence="3">DUF3592 domain-containing protein</fullName>
    </submittedName>
</protein>
<dbReference type="RefSeq" id="WP_243493198.1">
    <property type="nucleotide sequence ID" value="NZ_CP063361.1"/>
</dbReference>
<proteinExistence type="predicted"/>
<keyword evidence="1" id="KW-1133">Transmembrane helix</keyword>
<keyword evidence="4" id="KW-1185">Reference proteome</keyword>
<evidence type="ECO:0000256" key="1">
    <source>
        <dbReference type="SAM" id="Phobius"/>
    </source>
</evidence>
<reference evidence="3 4" key="1">
    <citation type="submission" date="2020-10" db="EMBL/GenBank/DDBJ databases">
        <title>Genome analysis of Massilia species.</title>
        <authorList>
            <person name="Jung D.-H."/>
        </authorList>
    </citation>
    <scope>NUCLEOTIDE SEQUENCE [LARGE SCALE GENOMIC DNA]</scope>
    <source>
        <strain evidence="4">sipir</strain>
    </source>
</reference>